<dbReference type="InterPro" id="IPR038578">
    <property type="entry name" value="GT29-like_sf"/>
</dbReference>
<keyword evidence="4" id="KW-0328">Glycosyltransferase</keyword>
<evidence type="ECO:0000256" key="18">
    <source>
        <dbReference type="SAM" id="Phobius"/>
    </source>
</evidence>
<dbReference type="PANTHER" id="PTHR45941">
    <property type="entry name" value="ALPHA-N-ACETYLGALACTOSAMINIDE ALPHA-2,6-SIALYLTRANSFERASE 2-LIKE-RELATED"/>
    <property type="match status" value="1"/>
</dbReference>
<comment type="catalytic activity">
    <reaction evidence="16">
        <text>a 3-O-[N-acetyl-alpha-D-galactosaminyl]-L-threonyl-[protein] + CMP-N-acetyl-beta-neuraminate = a 3-O-[N-acetyl-alpha-neuraminosyl-(2-&gt;6)-N-acetyl-alpha-D-galactosaminyl]-L-threonyl-[protein] + CMP + H(+)</text>
        <dbReference type="Rhea" id="RHEA:81643"/>
        <dbReference type="Rhea" id="RHEA-COMP:11689"/>
        <dbReference type="Rhea" id="RHEA-COMP:19720"/>
        <dbReference type="ChEBI" id="CHEBI:15378"/>
        <dbReference type="ChEBI" id="CHEBI:57812"/>
        <dbReference type="ChEBI" id="CHEBI:60377"/>
        <dbReference type="ChEBI" id="CHEBI:87075"/>
        <dbReference type="ChEBI" id="CHEBI:231970"/>
    </reaction>
    <physiologicalReaction direction="left-to-right" evidence="16">
        <dbReference type="Rhea" id="RHEA:81644"/>
    </physiologicalReaction>
</comment>
<dbReference type="GO" id="GO:0000139">
    <property type="term" value="C:Golgi membrane"/>
    <property type="evidence" value="ECO:0007669"/>
    <property type="project" value="UniProtKB-SubCell"/>
</dbReference>
<dbReference type="Pfam" id="PF00777">
    <property type="entry name" value="Glyco_transf_29"/>
    <property type="match status" value="1"/>
</dbReference>
<sequence length="381" mass="45297">MWRRLRLYAVVVMAAATTLLTSYIKDSFLRRGKSYRRPAMTSTLFGANHKDREDVMYDFLENFQPKLDPNWELQYESYTRDRDFMPSTCPYGLVHRKNKSRWFESRYIDDIKMFMDKGDIKDESFKKLQSKYLLPFGYKDKNRTAVEEIFSVLPDPLVWRQGRRKCVRCAVVGTGGQLKGSRRGKEIDSHDYVFRLNHALVGSWYVRDVGNKTSFYIFFPESGHVQHVIKSDPILVYIPFKDWDLAWMAGWLIRKKVPPPQCWIDKEPDCRKYGYPGEPKLVRPERLRLAHPDFLRYVFCNYLNATGQRPTTGVFTAFMAVHMCDQVSLYGFGFDPRYPMHYYDQDIFTEPRENDTAHNFGNERALWRILDRENIVRWVRR</sequence>
<keyword evidence="9" id="KW-0333">Golgi apparatus</keyword>
<evidence type="ECO:0000256" key="17">
    <source>
        <dbReference type="PIRSR" id="PIRSR005557-2"/>
    </source>
</evidence>
<evidence type="ECO:0000256" key="2">
    <source>
        <dbReference type="ARBA" id="ARBA00004922"/>
    </source>
</evidence>
<feature type="transmembrane region" description="Helical" evidence="18">
    <location>
        <begin position="7"/>
        <end position="24"/>
    </location>
</feature>
<organism>
    <name type="scientific">Branchiostoma floridae</name>
    <name type="common">Florida lancelet</name>
    <name type="synonym">Amphioxus</name>
    <dbReference type="NCBI Taxonomy" id="7739"/>
    <lineage>
        <taxon>Eukaryota</taxon>
        <taxon>Metazoa</taxon>
        <taxon>Chordata</taxon>
        <taxon>Cephalochordata</taxon>
        <taxon>Leptocardii</taxon>
        <taxon>Amphioxiformes</taxon>
        <taxon>Branchiostomatidae</taxon>
        <taxon>Branchiostoma</taxon>
    </lineage>
</organism>
<feature type="disulfide bond" evidence="17">
    <location>
        <begin position="169"/>
        <end position="324"/>
    </location>
</feature>
<dbReference type="eggNOG" id="KOG2692">
    <property type="taxonomic scope" value="Eukaryota"/>
</dbReference>
<dbReference type="Gene3D" id="3.90.1480.20">
    <property type="entry name" value="Glycosyl transferase family 29"/>
    <property type="match status" value="1"/>
</dbReference>
<keyword evidence="5" id="KW-0808">Transferase</keyword>
<comment type="catalytic activity">
    <reaction evidence="13">
        <text>a beta-D-galactosyl-(1-&gt;3)-N-acetyl-alpha-D-galactosaminyl derivative + CMP-N-acetyl-beta-neuraminate = a beta-D-galactosyl-(1-&gt;3)-[N-acetyl-alpha-neuraminyl-(2-&gt;6)]-N-acetyl-alpha-D-galactosaminyl derivative + CMP + H(+)</text>
        <dbReference type="Rhea" id="RHEA:11136"/>
        <dbReference type="ChEBI" id="CHEBI:15378"/>
        <dbReference type="ChEBI" id="CHEBI:57812"/>
        <dbReference type="ChEBI" id="CHEBI:60377"/>
        <dbReference type="ChEBI" id="CHEBI:133470"/>
        <dbReference type="ChEBI" id="CHEBI:140764"/>
        <dbReference type="EC" id="2.4.3.3"/>
    </reaction>
    <physiologicalReaction direction="left-to-right" evidence="13">
        <dbReference type="Rhea" id="RHEA:11137"/>
    </physiologicalReaction>
</comment>
<evidence type="ECO:0000256" key="9">
    <source>
        <dbReference type="ARBA" id="ARBA00023034"/>
    </source>
</evidence>
<dbReference type="STRING" id="7739.C3Z5T7"/>
<gene>
    <name evidence="19" type="ORF">BRAFLDRAFT_118020</name>
</gene>
<keyword evidence="6 18" id="KW-0812">Transmembrane</keyword>
<evidence type="ECO:0000313" key="19">
    <source>
        <dbReference type="EMBL" id="EEN52200.1"/>
    </source>
</evidence>
<keyword evidence="7" id="KW-0735">Signal-anchor</keyword>
<comment type="catalytic activity">
    <reaction evidence="15">
        <text>a 3-O-[N-acetyl-alpha-neuraminyl-(2-&gt;3)-beta-D-galactosyl-(1-&gt;3)-N-acetyl-alpha-D-galactosaminyl]-L-threonyl-[protein] + CMP-N-acetyl-beta-neuraminate = a 3-O-{alpha-Neu5Ac-(2-&gt;3)-beta-D-Gal-(1-&gt;3)-[alpha-Neu5Ac-(2-&gt;6)]-alpha-D-GalNAc}-L-threonyl-[protein] + CMP + H(+)</text>
        <dbReference type="Rhea" id="RHEA:81659"/>
        <dbReference type="Rhea" id="RHEA-COMP:14417"/>
        <dbReference type="Rhea" id="RHEA-COMP:16763"/>
        <dbReference type="ChEBI" id="CHEBI:15378"/>
        <dbReference type="ChEBI" id="CHEBI:57812"/>
        <dbReference type="ChEBI" id="CHEBI:60377"/>
        <dbReference type="ChEBI" id="CHEBI:139598"/>
        <dbReference type="ChEBI" id="CHEBI:156398"/>
    </reaction>
    <physiologicalReaction direction="left-to-right" evidence="15">
        <dbReference type="Rhea" id="RHEA:81660"/>
    </physiologicalReaction>
</comment>
<dbReference type="InParanoid" id="C3Z5T7"/>
<evidence type="ECO:0000256" key="6">
    <source>
        <dbReference type="ARBA" id="ARBA00022692"/>
    </source>
</evidence>
<evidence type="ECO:0000256" key="5">
    <source>
        <dbReference type="ARBA" id="ARBA00022679"/>
    </source>
</evidence>
<accession>C3Z5T7</accession>
<keyword evidence="12" id="KW-0325">Glycoprotein</keyword>
<dbReference type="FunFam" id="3.90.1480.20:FF:000015">
    <property type="entry name" value="Lactosylceramide alpha-2,3-sialyltransferase"/>
    <property type="match status" value="1"/>
</dbReference>
<evidence type="ECO:0000256" key="3">
    <source>
        <dbReference type="ARBA" id="ARBA00006003"/>
    </source>
</evidence>
<evidence type="ECO:0000256" key="10">
    <source>
        <dbReference type="ARBA" id="ARBA00023136"/>
    </source>
</evidence>
<evidence type="ECO:0000256" key="14">
    <source>
        <dbReference type="ARBA" id="ARBA00039109"/>
    </source>
</evidence>
<evidence type="ECO:0000256" key="1">
    <source>
        <dbReference type="ARBA" id="ARBA00004323"/>
    </source>
</evidence>
<evidence type="ECO:0000256" key="15">
    <source>
        <dbReference type="ARBA" id="ARBA00050664"/>
    </source>
</evidence>
<dbReference type="InterPro" id="IPR001675">
    <property type="entry name" value="Glyco_trans_29"/>
</dbReference>
<dbReference type="EMBL" id="GG666583">
    <property type="protein sequence ID" value="EEN52200.1"/>
    <property type="molecule type" value="Genomic_DNA"/>
</dbReference>
<reference evidence="19" key="1">
    <citation type="journal article" date="2008" name="Nature">
        <title>The amphioxus genome and the evolution of the chordate karyotype.</title>
        <authorList>
            <consortium name="US DOE Joint Genome Institute (JGI-PGF)"/>
            <person name="Putnam N.H."/>
            <person name="Butts T."/>
            <person name="Ferrier D.E.K."/>
            <person name="Furlong R.F."/>
            <person name="Hellsten U."/>
            <person name="Kawashima T."/>
            <person name="Robinson-Rechavi M."/>
            <person name="Shoguchi E."/>
            <person name="Terry A."/>
            <person name="Yu J.-K."/>
            <person name="Benito-Gutierrez E.L."/>
            <person name="Dubchak I."/>
            <person name="Garcia-Fernandez J."/>
            <person name="Gibson-Brown J.J."/>
            <person name="Grigoriev I.V."/>
            <person name="Horton A.C."/>
            <person name="de Jong P.J."/>
            <person name="Jurka J."/>
            <person name="Kapitonov V.V."/>
            <person name="Kohara Y."/>
            <person name="Kuroki Y."/>
            <person name="Lindquist E."/>
            <person name="Lucas S."/>
            <person name="Osoegawa K."/>
            <person name="Pennacchio L.A."/>
            <person name="Salamov A.A."/>
            <person name="Satou Y."/>
            <person name="Sauka-Spengler T."/>
            <person name="Schmutz J."/>
            <person name="Shin-I T."/>
            <person name="Toyoda A."/>
            <person name="Bronner-Fraser M."/>
            <person name="Fujiyama A."/>
            <person name="Holland L.Z."/>
            <person name="Holland P.W.H."/>
            <person name="Satoh N."/>
            <person name="Rokhsar D.S."/>
        </authorList>
    </citation>
    <scope>NUCLEOTIDE SEQUENCE [LARGE SCALE GENOMIC DNA]</scope>
    <source>
        <strain evidence="19">S238N-H82</strain>
        <tissue evidence="19">Testes</tissue>
    </source>
</reference>
<evidence type="ECO:0000256" key="13">
    <source>
        <dbReference type="ARBA" id="ARBA00036348"/>
    </source>
</evidence>
<evidence type="ECO:0000256" key="11">
    <source>
        <dbReference type="ARBA" id="ARBA00023157"/>
    </source>
</evidence>
<evidence type="ECO:0000256" key="12">
    <source>
        <dbReference type="ARBA" id="ARBA00023180"/>
    </source>
</evidence>
<evidence type="ECO:0000256" key="16">
    <source>
        <dbReference type="ARBA" id="ARBA00052285"/>
    </source>
</evidence>
<name>C3Z5T7_BRAFL</name>
<dbReference type="PANTHER" id="PTHR45941:SF8">
    <property type="entry name" value="ALPHA-N-ACETYLGALACTOSAMINIDE ALPHA-2,6-SIALYLTRANSFERASE 1-LIKE"/>
    <property type="match status" value="1"/>
</dbReference>
<evidence type="ECO:0000256" key="4">
    <source>
        <dbReference type="ARBA" id="ARBA00022676"/>
    </source>
</evidence>
<keyword evidence="8 18" id="KW-1133">Transmembrane helix</keyword>
<evidence type="ECO:0000256" key="7">
    <source>
        <dbReference type="ARBA" id="ARBA00022968"/>
    </source>
</evidence>
<keyword evidence="10 18" id="KW-0472">Membrane</keyword>
<dbReference type="PIRSF" id="PIRSF005557">
    <property type="entry name" value="Sialyl_trans"/>
    <property type="match status" value="1"/>
</dbReference>
<dbReference type="GO" id="GO:0001665">
    <property type="term" value="F:alpha-N-acetylgalactosaminide alpha-2,6-sialyltransferase activity"/>
    <property type="evidence" value="ECO:0007669"/>
    <property type="project" value="UniProtKB-EC"/>
</dbReference>
<comment type="subcellular location">
    <subcellularLocation>
        <location evidence="1">Golgi apparatus membrane</location>
        <topology evidence="1">Single-pass type II membrane protein</topology>
    </subcellularLocation>
</comment>
<dbReference type="AlphaFoldDB" id="C3Z5T7"/>
<keyword evidence="11" id="KW-1015">Disulfide bond</keyword>
<comment type="similarity">
    <text evidence="3">Belongs to the glycosyltransferase 29 family.</text>
</comment>
<evidence type="ECO:0000256" key="8">
    <source>
        <dbReference type="ARBA" id="ARBA00022989"/>
    </source>
</evidence>
<dbReference type="InterPro" id="IPR012163">
    <property type="entry name" value="Sialyl_trans"/>
</dbReference>
<dbReference type="CDD" id="cd23964">
    <property type="entry name" value="GT29_ST6GALNAC1_2"/>
    <property type="match status" value="1"/>
</dbReference>
<protein>
    <recommendedName>
        <fullName evidence="14">alpha-N-acetylgalactosaminide alpha-2,6-sialyltransferase</fullName>
        <ecNumber evidence="14">2.4.3.3</ecNumber>
    </recommendedName>
</protein>
<proteinExistence type="inferred from homology"/>
<comment type="pathway">
    <text evidence="2">Protein modification; protein glycosylation.</text>
</comment>
<dbReference type="EC" id="2.4.3.3" evidence="14"/>